<keyword evidence="3" id="KW-1185">Reference proteome</keyword>
<dbReference type="Gene3D" id="3.40.250.10">
    <property type="entry name" value="Rhodanese-like domain"/>
    <property type="match status" value="1"/>
</dbReference>
<organism evidence="2 3">
    <name type="scientific">Tetzosporium hominis</name>
    <dbReference type="NCBI Taxonomy" id="2020506"/>
    <lineage>
        <taxon>Bacteria</taxon>
        <taxon>Bacillati</taxon>
        <taxon>Bacillota</taxon>
        <taxon>Bacilli</taxon>
        <taxon>Bacillales</taxon>
        <taxon>Caryophanaceae</taxon>
        <taxon>Tetzosporium</taxon>
    </lineage>
</organism>
<dbReference type="PANTHER" id="PTHR43031">
    <property type="entry name" value="FAD-DEPENDENT OXIDOREDUCTASE"/>
    <property type="match status" value="1"/>
</dbReference>
<dbReference type="AlphaFoldDB" id="A0A264W2E6"/>
<dbReference type="Pfam" id="PF00581">
    <property type="entry name" value="Rhodanese"/>
    <property type="match status" value="1"/>
</dbReference>
<dbReference type="EMBL" id="NOKQ01000220">
    <property type="protein sequence ID" value="OZS77768.1"/>
    <property type="molecule type" value="Genomic_DNA"/>
</dbReference>
<reference evidence="2 3" key="1">
    <citation type="submission" date="2017-07" db="EMBL/GenBank/DDBJ databases">
        <title>Tetzosporium hominis gen.nov. sp.nov.</title>
        <authorList>
            <person name="Tetz G."/>
            <person name="Tetz V."/>
        </authorList>
    </citation>
    <scope>NUCLEOTIDE SEQUENCE [LARGE SCALE GENOMIC DNA]</scope>
    <source>
        <strain evidence="2 3">VT-49</strain>
    </source>
</reference>
<evidence type="ECO:0000259" key="1">
    <source>
        <dbReference type="PROSITE" id="PS50206"/>
    </source>
</evidence>
<dbReference type="GO" id="GO:0016740">
    <property type="term" value="F:transferase activity"/>
    <property type="evidence" value="ECO:0007669"/>
    <property type="project" value="UniProtKB-KW"/>
</dbReference>
<name>A0A264W2E6_9BACL</name>
<dbReference type="PROSITE" id="PS50206">
    <property type="entry name" value="RHODANESE_3"/>
    <property type="match status" value="1"/>
</dbReference>
<dbReference type="InterPro" id="IPR050229">
    <property type="entry name" value="GlpE_sulfurtransferase"/>
</dbReference>
<sequence>MLLVACSNDESSYETIALNDVVSQQEQGALVVDVREADEYAAGHIPGAMNKPLSEISAGNYEGLDPEQSYVIVCQSGNRSKQASDILAEEGYQVTNVEQGMSSWTGAVEK</sequence>
<protein>
    <submittedName>
        <fullName evidence="2">Sulfurtransferase</fullName>
    </submittedName>
</protein>
<gene>
    <name evidence="2" type="ORF">CF394_10380</name>
</gene>
<dbReference type="CDD" id="cd00158">
    <property type="entry name" value="RHOD"/>
    <property type="match status" value="1"/>
</dbReference>
<dbReference type="SUPFAM" id="SSF52821">
    <property type="entry name" value="Rhodanese/Cell cycle control phosphatase"/>
    <property type="match status" value="1"/>
</dbReference>
<proteinExistence type="predicted"/>
<dbReference type="SMART" id="SM00450">
    <property type="entry name" value="RHOD"/>
    <property type="match status" value="1"/>
</dbReference>
<evidence type="ECO:0000313" key="3">
    <source>
        <dbReference type="Proteomes" id="UP000217065"/>
    </source>
</evidence>
<dbReference type="PANTHER" id="PTHR43031:SF17">
    <property type="entry name" value="SULFURTRANSFERASE YTWF-RELATED"/>
    <property type="match status" value="1"/>
</dbReference>
<accession>A0A264W2E6</accession>
<evidence type="ECO:0000313" key="2">
    <source>
        <dbReference type="EMBL" id="OZS77768.1"/>
    </source>
</evidence>
<dbReference type="OrthoDB" id="9800872at2"/>
<dbReference type="InterPro" id="IPR001763">
    <property type="entry name" value="Rhodanese-like_dom"/>
</dbReference>
<dbReference type="Proteomes" id="UP000217065">
    <property type="component" value="Unassembled WGS sequence"/>
</dbReference>
<keyword evidence="2" id="KW-0808">Transferase</keyword>
<dbReference type="InterPro" id="IPR036873">
    <property type="entry name" value="Rhodanese-like_dom_sf"/>
</dbReference>
<comment type="caution">
    <text evidence="2">The sequence shown here is derived from an EMBL/GenBank/DDBJ whole genome shotgun (WGS) entry which is preliminary data.</text>
</comment>
<feature type="domain" description="Rhodanese" evidence="1">
    <location>
        <begin position="25"/>
        <end position="109"/>
    </location>
</feature>